<protein>
    <submittedName>
        <fullName evidence="1">DNA alkylation repair protein</fullName>
    </submittedName>
</protein>
<dbReference type="PANTHER" id="PTHR34070:SF1">
    <property type="entry name" value="DNA ALKYLATION REPAIR PROTEIN"/>
    <property type="match status" value="1"/>
</dbReference>
<name>A0A9D2A9L1_9BACE</name>
<proteinExistence type="predicted"/>
<dbReference type="InterPro" id="IPR016024">
    <property type="entry name" value="ARM-type_fold"/>
</dbReference>
<reference evidence="1" key="1">
    <citation type="journal article" date="2021" name="PeerJ">
        <title>Extensive microbial diversity within the chicken gut microbiome revealed by metagenomics and culture.</title>
        <authorList>
            <person name="Gilroy R."/>
            <person name="Ravi A."/>
            <person name="Getino M."/>
            <person name="Pursley I."/>
            <person name="Horton D.L."/>
            <person name="Alikhan N.F."/>
            <person name="Baker D."/>
            <person name="Gharbi K."/>
            <person name="Hall N."/>
            <person name="Watson M."/>
            <person name="Adriaenssens E.M."/>
            <person name="Foster-Nyarko E."/>
            <person name="Jarju S."/>
            <person name="Secka A."/>
            <person name="Antonio M."/>
            <person name="Oren A."/>
            <person name="Chaudhuri R.R."/>
            <person name="La Ragione R."/>
            <person name="Hildebrand F."/>
            <person name="Pallen M.J."/>
        </authorList>
    </citation>
    <scope>NUCLEOTIDE SEQUENCE</scope>
    <source>
        <strain evidence="1">ChiHjej12B11-24981</strain>
    </source>
</reference>
<dbReference type="PANTHER" id="PTHR34070">
    <property type="entry name" value="ARMADILLO-TYPE FOLD"/>
    <property type="match status" value="1"/>
</dbReference>
<dbReference type="Proteomes" id="UP000824023">
    <property type="component" value="Unassembled WGS sequence"/>
</dbReference>
<dbReference type="SUPFAM" id="SSF48371">
    <property type="entry name" value="ARM repeat"/>
    <property type="match status" value="1"/>
</dbReference>
<dbReference type="Gene3D" id="1.25.10.90">
    <property type="match status" value="1"/>
</dbReference>
<reference evidence="1" key="2">
    <citation type="submission" date="2021-04" db="EMBL/GenBank/DDBJ databases">
        <authorList>
            <person name="Gilroy R."/>
        </authorList>
    </citation>
    <scope>NUCLEOTIDE SEQUENCE</scope>
    <source>
        <strain evidence="1">ChiHjej12B11-24981</strain>
    </source>
</reference>
<dbReference type="InterPro" id="IPR014825">
    <property type="entry name" value="DNA_alkylation"/>
</dbReference>
<dbReference type="EMBL" id="DXCK01000124">
    <property type="protein sequence ID" value="HIZ02415.1"/>
    <property type="molecule type" value="Genomic_DNA"/>
</dbReference>
<dbReference type="CDD" id="cd06561">
    <property type="entry name" value="AlkD_like"/>
    <property type="match status" value="1"/>
</dbReference>
<gene>
    <name evidence="1" type="ORF">H9819_09260</name>
</gene>
<sequence length="275" mass="31750">MNMASVKPSCAPLSAADAASRAALIQSELETYVNPEKRDFLPRFFKTGKGEYGEGDQFLGIVVPDVRRVAKRYREEPQEVAACLLQSPWHECRLCALLMLVERFKKASPEVRKEVFDFYLTQTARINNWDLVDLSAPYIVGEYLATLPKNEDTNRYIIQTFLELAESPSLWRQRIAVVATHAFIRRGDFADITFLTMYFLSRQGLKQASGSKRPTTEMHDLMQKALGWMLREAGKHDKHFLEVLLDVTCRQMPRTMLRYAVEKFPPEERKKYMGK</sequence>
<evidence type="ECO:0000313" key="1">
    <source>
        <dbReference type="EMBL" id="HIZ02415.1"/>
    </source>
</evidence>
<organism evidence="1 2">
    <name type="scientific">Candidatus Bacteroides merdipullorum</name>
    <dbReference type="NCBI Taxonomy" id="2838474"/>
    <lineage>
        <taxon>Bacteria</taxon>
        <taxon>Pseudomonadati</taxon>
        <taxon>Bacteroidota</taxon>
        <taxon>Bacteroidia</taxon>
        <taxon>Bacteroidales</taxon>
        <taxon>Bacteroidaceae</taxon>
        <taxon>Bacteroides</taxon>
    </lineage>
</organism>
<dbReference type="Pfam" id="PF08713">
    <property type="entry name" value="DNA_alkylation"/>
    <property type="match status" value="1"/>
</dbReference>
<dbReference type="AlphaFoldDB" id="A0A9D2A9L1"/>
<comment type="caution">
    <text evidence="1">The sequence shown here is derived from an EMBL/GenBank/DDBJ whole genome shotgun (WGS) entry which is preliminary data.</text>
</comment>
<evidence type="ECO:0000313" key="2">
    <source>
        <dbReference type="Proteomes" id="UP000824023"/>
    </source>
</evidence>
<accession>A0A9D2A9L1</accession>